<dbReference type="Proteomes" id="UP000887578">
    <property type="component" value="Unplaced"/>
</dbReference>
<reference evidence="2" key="1">
    <citation type="submission" date="2022-11" db="UniProtKB">
        <authorList>
            <consortium name="WormBaseParasite"/>
        </authorList>
    </citation>
    <scope>IDENTIFICATION</scope>
</reference>
<name>A0A914QRU9_9BILA</name>
<keyword evidence="1" id="KW-1185">Reference proteome</keyword>
<evidence type="ECO:0000313" key="2">
    <source>
        <dbReference type="WBParaSite" id="PDA_v2.g3012.t1"/>
    </source>
</evidence>
<dbReference type="AlphaFoldDB" id="A0A914QRU9"/>
<proteinExistence type="predicted"/>
<accession>A0A914QRU9</accession>
<sequence length="150" mass="17231">MQEWIMRRSRADSFRNAMQEWTVTDEAAPAGVICICGNNFHGDLFVIRNGREFGFVGSICVNKFRRTDDVRQVIVSLLNVQHDNSSSLSPASLNYLFFLGGGWLNLWEWNFATCIARYSFDELSELQQLKRIQINDKLCNVFALNSNVLQ</sequence>
<evidence type="ECO:0000313" key="1">
    <source>
        <dbReference type="Proteomes" id="UP000887578"/>
    </source>
</evidence>
<dbReference type="WBParaSite" id="PDA_v2.g3012.t1">
    <property type="protein sequence ID" value="PDA_v2.g3012.t1"/>
    <property type="gene ID" value="PDA_v2.g3012"/>
</dbReference>
<protein>
    <submittedName>
        <fullName evidence="2">Uncharacterized protein</fullName>
    </submittedName>
</protein>
<organism evidence="1 2">
    <name type="scientific">Panagrolaimus davidi</name>
    <dbReference type="NCBI Taxonomy" id="227884"/>
    <lineage>
        <taxon>Eukaryota</taxon>
        <taxon>Metazoa</taxon>
        <taxon>Ecdysozoa</taxon>
        <taxon>Nematoda</taxon>
        <taxon>Chromadorea</taxon>
        <taxon>Rhabditida</taxon>
        <taxon>Tylenchina</taxon>
        <taxon>Panagrolaimomorpha</taxon>
        <taxon>Panagrolaimoidea</taxon>
        <taxon>Panagrolaimidae</taxon>
        <taxon>Panagrolaimus</taxon>
    </lineage>
</organism>